<keyword evidence="2" id="KW-1185">Reference proteome</keyword>
<organism evidence="1 2">
    <name type="scientific">Trichonephila clavata</name>
    <name type="common">Joro spider</name>
    <name type="synonym">Nephila clavata</name>
    <dbReference type="NCBI Taxonomy" id="2740835"/>
    <lineage>
        <taxon>Eukaryota</taxon>
        <taxon>Metazoa</taxon>
        <taxon>Ecdysozoa</taxon>
        <taxon>Arthropoda</taxon>
        <taxon>Chelicerata</taxon>
        <taxon>Arachnida</taxon>
        <taxon>Araneae</taxon>
        <taxon>Araneomorphae</taxon>
        <taxon>Entelegynae</taxon>
        <taxon>Araneoidea</taxon>
        <taxon>Nephilidae</taxon>
        <taxon>Trichonephila</taxon>
    </lineage>
</organism>
<comment type="caution">
    <text evidence="1">The sequence shown here is derived from an EMBL/GenBank/DDBJ whole genome shotgun (WGS) entry which is preliminary data.</text>
</comment>
<accession>A0A8X6HYZ7</accession>
<evidence type="ECO:0000313" key="2">
    <source>
        <dbReference type="Proteomes" id="UP000887116"/>
    </source>
</evidence>
<dbReference type="EMBL" id="BMAO01000584">
    <property type="protein sequence ID" value="GFQ67815.1"/>
    <property type="molecule type" value="Genomic_DNA"/>
</dbReference>
<dbReference type="AlphaFoldDB" id="A0A8X6HYZ7"/>
<gene>
    <name evidence="1" type="ORF">TNCT_634361</name>
</gene>
<proteinExistence type="predicted"/>
<name>A0A8X6HYZ7_TRICU</name>
<reference evidence="1" key="1">
    <citation type="submission" date="2020-07" db="EMBL/GenBank/DDBJ databases">
        <title>Multicomponent nature underlies the extraordinary mechanical properties of spider dragline silk.</title>
        <authorList>
            <person name="Kono N."/>
            <person name="Nakamura H."/>
            <person name="Mori M."/>
            <person name="Yoshida Y."/>
            <person name="Ohtoshi R."/>
            <person name="Malay A.D."/>
            <person name="Moran D.A.P."/>
            <person name="Tomita M."/>
            <person name="Numata K."/>
            <person name="Arakawa K."/>
        </authorList>
    </citation>
    <scope>NUCLEOTIDE SEQUENCE</scope>
</reference>
<protein>
    <submittedName>
        <fullName evidence="1">Uncharacterized protein</fullName>
    </submittedName>
</protein>
<dbReference type="Proteomes" id="UP000887116">
    <property type="component" value="Unassembled WGS sequence"/>
</dbReference>
<sequence>MISIYIYVYTYNPLRRCILHTCRAGKEVIVFFLSLKLLHIKIPPDHGTVRALSYRFFTRFYYNYYIINNFSGEKFGPFLFNLPISHISPNVLQNFPHVLQSKCNMCMNLTSNIS</sequence>
<evidence type="ECO:0000313" key="1">
    <source>
        <dbReference type="EMBL" id="GFQ67815.1"/>
    </source>
</evidence>